<evidence type="ECO:0000313" key="1">
    <source>
        <dbReference type="EMBL" id="CAJ0565197.1"/>
    </source>
</evidence>
<dbReference type="EMBL" id="CATQJA010001005">
    <property type="protein sequence ID" value="CAJ0565197.1"/>
    <property type="molecule type" value="Genomic_DNA"/>
</dbReference>
<protein>
    <submittedName>
        <fullName evidence="1">Uncharacterized protein</fullName>
    </submittedName>
</protein>
<sequence>MKVNCFNFENVTNSALSKFQLKFPSNYSLHAYFRKLNVYFYRSATGGMAASFEFQGRKYVLDDAAKQYKTAFDDCRGALEETAAIFREPGFDTDMNGWKPDHSSQTTKMFYSDRKTGRYFYPTPLTTEKALANTVFTDVELGEVERQLQVLKSLCIQLREDWIFLF</sequence>
<dbReference type="Proteomes" id="UP001177023">
    <property type="component" value="Unassembled WGS sequence"/>
</dbReference>
<feature type="non-terminal residue" evidence="1">
    <location>
        <position position="166"/>
    </location>
</feature>
<organism evidence="1 2">
    <name type="scientific">Mesorhabditis spiculigera</name>
    <dbReference type="NCBI Taxonomy" id="96644"/>
    <lineage>
        <taxon>Eukaryota</taxon>
        <taxon>Metazoa</taxon>
        <taxon>Ecdysozoa</taxon>
        <taxon>Nematoda</taxon>
        <taxon>Chromadorea</taxon>
        <taxon>Rhabditida</taxon>
        <taxon>Rhabditina</taxon>
        <taxon>Rhabditomorpha</taxon>
        <taxon>Rhabditoidea</taxon>
        <taxon>Rhabditidae</taxon>
        <taxon>Mesorhabditinae</taxon>
        <taxon>Mesorhabditis</taxon>
    </lineage>
</organism>
<comment type="caution">
    <text evidence="1">The sequence shown here is derived from an EMBL/GenBank/DDBJ whole genome shotgun (WGS) entry which is preliminary data.</text>
</comment>
<name>A0AA36CA22_9BILA</name>
<evidence type="ECO:0000313" key="2">
    <source>
        <dbReference type="Proteomes" id="UP001177023"/>
    </source>
</evidence>
<reference evidence="1" key="1">
    <citation type="submission" date="2023-06" db="EMBL/GenBank/DDBJ databases">
        <authorList>
            <person name="Delattre M."/>
        </authorList>
    </citation>
    <scope>NUCLEOTIDE SEQUENCE</scope>
    <source>
        <strain evidence="1">AF72</strain>
    </source>
</reference>
<accession>A0AA36CA22</accession>
<keyword evidence="2" id="KW-1185">Reference proteome</keyword>
<dbReference type="AlphaFoldDB" id="A0AA36CA22"/>
<proteinExistence type="predicted"/>
<gene>
    <name evidence="1" type="ORF">MSPICULIGERA_LOCUS3850</name>
</gene>